<protein>
    <submittedName>
        <fullName evidence="1">Uncharacterized protein</fullName>
    </submittedName>
</protein>
<evidence type="ECO:0000313" key="1">
    <source>
        <dbReference type="EMBL" id="DAD70437.1"/>
    </source>
</evidence>
<reference evidence="1" key="1">
    <citation type="journal article" date="2021" name="Proc. Natl. Acad. Sci. U.S.A.">
        <title>A Catalog of Tens of Thousands of Viruses from Human Metagenomes Reveals Hidden Associations with Chronic Diseases.</title>
        <authorList>
            <person name="Tisza M.J."/>
            <person name="Buck C.B."/>
        </authorList>
    </citation>
    <scope>NUCLEOTIDE SEQUENCE</scope>
    <source>
        <strain evidence="1">CtnhN1</strain>
    </source>
</reference>
<accession>A0A8S5LK04</accession>
<proteinExistence type="predicted"/>
<dbReference type="EMBL" id="BK015865">
    <property type="protein sequence ID" value="DAD70437.1"/>
    <property type="molecule type" value="Genomic_DNA"/>
</dbReference>
<organism evidence="1">
    <name type="scientific">Siphoviridae sp. ctnhN1</name>
    <dbReference type="NCBI Taxonomy" id="2827589"/>
    <lineage>
        <taxon>Viruses</taxon>
        <taxon>Duplodnaviria</taxon>
        <taxon>Heunggongvirae</taxon>
        <taxon>Uroviricota</taxon>
        <taxon>Caudoviricetes</taxon>
    </lineage>
</organism>
<sequence>MLSFYFPPIKYGSFTISQQKTKSKVVILWQRTVR</sequence>
<name>A0A8S5LK04_9CAUD</name>